<accession>A0A2U1DBZ3</accession>
<dbReference type="PROSITE" id="PS51257">
    <property type="entry name" value="PROKAR_LIPOPROTEIN"/>
    <property type="match status" value="1"/>
</dbReference>
<dbReference type="AlphaFoldDB" id="A0A2U1DBZ3"/>
<name>A0A2U1DBZ3_9LACO</name>
<sequence length="239" mass="26312">MNENKGQENQVLVIVALACSVLGWLLAWVPFVNLFGLILAVVGLLLGMILILMKQDRNKGRVHLTCFLSILAIVITLCVQLGFHHAHQIALSHANFKADAKPLKIGQDVTIDTDNYRVNSADFTQNIGNRVAQPGNKLLTISLTIKNLTKKDFGTGKGILPYTRDVFHLQANDQNVSFLTDQELPNALAEEGEVPVDSSLTANLYAEVPENSKVQLVYGTKPTDAKLRERVPSFIVQLN</sequence>
<keyword evidence="1" id="KW-0732">Signal</keyword>
<feature type="transmembrane region" description="Helical" evidence="2">
    <location>
        <begin position="64"/>
        <end position="83"/>
    </location>
</feature>
<reference evidence="3 4" key="1">
    <citation type="submission" date="2018-04" db="EMBL/GenBank/DDBJ databases">
        <title>Genomic Encyclopedia of Type Strains, Phase IV (KMG-IV): sequencing the most valuable type-strain genomes for metagenomic binning, comparative biology and taxonomic classification.</title>
        <authorList>
            <person name="Goeker M."/>
        </authorList>
    </citation>
    <scope>NUCLEOTIDE SEQUENCE [LARGE SCALE GENOMIC DNA]</scope>
    <source>
        <strain evidence="3 4">DSM 28795</strain>
    </source>
</reference>
<protein>
    <recommendedName>
        <fullName evidence="5">DUF4352 domain-containing protein</fullName>
    </recommendedName>
</protein>
<keyword evidence="2" id="KW-1133">Transmembrane helix</keyword>
<keyword evidence="2" id="KW-0812">Transmembrane</keyword>
<dbReference type="EMBL" id="QEKT01000003">
    <property type="protein sequence ID" value="PVY85072.1"/>
    <property type="molecule type" value="Genomic_DNA"/>
</dbReference>
<dbReference type="Gene3D" id="2.60.40.1240">
    <property type="match status" value="1"/>
</dbReference>
<evidence type="ECO:0000256" key="1">
    <source>
        <dbReference type="ARBA" id="ARBA00022729"/>
    </source>
</evidence>
<evidence type="ECO:0000313" key="4">
    <source>
        <dbReference type="Proteomes" id="UP000245433"/>
    </source>
</evidence>
<evidence type="ECO:0008006" key="5">
    <source>
        <dbReference type="Google" id="ProtNLM"/>
    </source>
</evidence>
<organism evidence="3 4">
    <name type="scientific">Convivina intestini</name>
    <dbReference type="NCBI Taxonomy" id="1505726"/>
    <lineage>
        <taxon>Bacteria</taxon>
        <taxon>Bacillati</taxon>
        <taxon>Bacillota</taxon>
        <taxon>Bacilli</taxon>
        <taxon>Lactobacillales</taxon>
        <taxon>Lactobacillaceae</taxon>
        <taxon>Convivina</taxon>
    </lineage>
</organism>
<dbReference type="InterPro" id="IPR029050">
    <property type="entry name" value="Immunoprotect_excell_Ig-like"/>
</dbReference>
<gene>
    <name evidence="3" type="ORF">C7384_10397</name>
</gene>
<evidence type="ECO:0000256" key="2">
    <source>
        <dbReference type="SAM" id="Phobius"/>
    </source>
</evidence>
<dbReference type="Proteomes" id="UP000245433">
    <property type="component" value="Unassembled WGS sequence"/>
</dbReference>
<feature type="transmembrane region" description="Helical" evidence="2">
    <location>
        <begin position="12"/>
        <end position="29"/>
    </location>
</feature>
<keyword evidence="2" id="KW-0472">Membrane</keyword>
<proteinExistence type="predicted"/>
<comment type="caution">
    <text evidence="3">The sequence shown here is derived from an EMBL/GenBank/DDBJ whole genome shotgun (WGS) entry which is preliminary data.</text>
</comment>
<feature type="transmembrane region" description="Helical" evidence="2">
    <location>
        <begin position="35"/>
        <end position="52"/>
    </location>
</feature>
<dbReference type="RefSeq" id="WP_089938451.1">
    <property type="nucleotide sequence ID" value="NZ_CAKOEX010000003.1"/>
</dbReference>
<keyword evidence="4" id="KW-1185">Reference proteome</keyword>
<evidence type="ECO:0000313" key="3">
    <source>
        <dbReference type="EMBL" id="PVY85072.1"/>
    </source>
</evidence>